<evidence type="ECO:0000256" key="2">
    <source>
        <dbReference type="ARBA" id="ARBA00023015"/>
    </source>
</evidence>
<evidence type="ECO:0000256" key="3">
    <source>
        <dbReference type="ARBA" id="ARBA00023125"/>
    </source>
</evidence>
<proteinExistence type="predicted"/>
<keyword evidence="6" id="KW-0472">Membrane</keyword>
<protein>
    <recommendedName>
        <fullName evidence="7">TF-B3 domain-containing protein</fullName>
    </recommendedName>
</protein>
<feature type="transmembrane region" description="Helical" evidence="6">
    <location>
        <begin position="58"/>
        <end position="77"/>
    </location>
</feature>
<keyword evidence="6" id="KW-1133">Transmembrane helix</keyword>
<keyword evidence="6" id="KW-0812">Transmembrane</keyword>
<dbReference type="SUPFAM" id="SSF101936">
    <property type="entry name" value="DNA-binding pseudobarrel domain"/>
    <property type="match status" value="1"/>
</dbReference>
<dbReference type="EMBL" id="CM018037">
    <property type="protein sequence ID" value="KAA8539119.1"/>
    <property type="molecule type" value="Genomic_DNA"/>
</dbReference>
<reference evidence="8 9" key="1">
    <citation type="submission" date="2019-09" db="EMBL/GenBank/DDBJ databases">
        <title>A chromosome-level genome assembly of the Chinese tupelo Nyssa sinensis.</title>
        <authorList>
            <person name="Yang X."/>
            <person name="Kang M."/>
            <person name="Yang Y."/>
            <person name="Xiong H."/>
            <person name="Wang M."/>
            <person name="Zhang Z."/>
            <person name="Wang Z."/>
            <person name="Wu H."/>
            <person name="Ma T."/>
            <person name="Liu J."/>
            <person name="Xi Z."/>
        </authorList>
    </citation>
    <scope>NUCLEOTIDE SEQUENCE [LARGE SCALE GENOMIC DNA]</scope>
    <source>
        <strain evidence="8">J267</strain>
        <tissue evidence="8">Leaf</tissue>
    </source>
</reference>
<organism evidence="8 9">
    <name type="scientific">Nyssa sinensis</name>
    <dbReference type="NCBI Taxonomy" id="561372"/>
    <lineage>
        <taxon>Eukaryota</taxon>
        <taxon>Viridiplantae</taxon>
        <taxon>Streptophyta</taxon>
        <taxon>Embryophyta</taxon>
        <taxon>Tracheophyta</taxon>
        <taxon>Spermatophyta</taxon>
        <taxon>Magnoliopsida</taxon>
        <taxon>eudicotyledons</taxon>
        <taxon>Gunneridae</taxon>
        <taxon>Pentapetalae</taxon>
        <taxon>asterids</taxon>
        <taxon>Cornales</taxon>
        <taxon>Nyssaceae</taxon>
        <taxon>Nyssa</taxon>
    </lineage>
</organism>
<evidence type="ECO:0000256" key="1">
    <source>
        <dbReference type="ARBA" id="ARBA00004123"/>
    </source>
</evidence>
<dbReference type="AlphaFoldDB" id="A0A5J5B8V0"/>
<comment type="subcellular location">
    <subcellularLocation>
        <location evidence="1">Nucleus</location>
    </subcellularLocation>
</comment>
<evidence type="ECO:0000313" key="8">
    <source>
        <dbReference type="EMBL" id="KAA8539119.1"/>
    </source>
</evidence>
<dbReference type="Pfam" id="PF02362">
    <property type="entry name" value="B3"/>
    <property type="match status" value="1"/>
</dbReference>
<evidence type="ECO:0000313" key="9">
    <source>
        <dbReference type="Proteomes" id="UP000325577"/>
    </source>
</evidence>
<gene>
    <name evidence="8" type="ORF">F0562_025811</name>
</gene>
<dbReference type="InterPro" id="IPR003340">
    <property type="entry name" value="B3_DNA-bd"/>
</dbReference>
<dbReference type="Gene3D" id="2.40.330.10">
    <property type="entry name" value="DNA-binding pseudobarrel domain"/>
    <property type="match status" value="1"/>
</dbReference>
<keyword evidence="3" id="KW-0238">DNA-binding</keyword>
<dbReference type="GO" id="GO:0005634">
    <property type="term" value="C:nucleus"/>
    <property type="evidence" value="ECO:0007669"/>
    <property type="project" value="UniProtKB-SubCell"/>
</dbReference>
<dbReference type="SMART" id="SM01019">
    <property type="entry name" value="B3"/>
    <property type="match status" value="1"/>
</dbReference>
<dbReference type="GO" id="GO:0003677">
    <property type="term" value="F:DNA binding"/>
    <property type="evidence" value="ECO:0007669"/>
    <property type="project" value="UniProtKB-KW"/>
</dbReference>
<keyword evidence="2" id="KW-0805">Transcription regulation</keyword>
<name>A0A5J5B8V0_9ASTE</name>
<sequence length="202" mass="22229">MGSEEGVIVAKGKGLLTGCIQARGKFERNGRWRWFLARGMGKEGDLVVGMVVVVEKEMGGGEGMVVVVVVVVAAAVIKRMGKGKKGRKLGEGLKMAGHQPEELCFTKILSDSDVKGCLELPAENLLTVDEVMLVRDGNGGEWKFKVRQRNTGRRYMAKGWSDFTRDVSARAGDRLNFYRLANFNLLGQKVCPYGYLVTLERA</sequence>
<dbReference type="PROSITE" id="PS50863">
    <property type="entry name" value="B3"/>
    <property type="match status" value="1"/>
</dbReference>
<keyword evidence="4" id="KW-0804">Transcription</keyword>
<accession>A0A5J5B8V0</accession>
<evidence type="ECO:0000256" key="6">
    <source>
        <dbReference type="SAM" id="Phobius"/>
    </source>
</evidence>
<dbReference type="InterPro" id="IPR015300">
    <property type="entry name" value="DNA-bd_pseudobarrel_sf"/>
</dbReference>
<keyword evidence="9" id="KW-1185">Reference proteome</keyword>
<dbReference type="Proteomes" id="UP000325577">
    <property type="component" value="Linkage Group LG14"/>
</dbReference>
<evidence type="ECO:0000256" key="5">
    <source>
        <dbReference type="ARBA" id="ARBA00023242"/>
    </source>
</evidence>
<evidence type="ECO:0000256" key="4">
    <source>
        <dbReference type="ARBA" id="ARBA00023163"/>
    </source>
</evidence>
<keyword evidence="5" id="KW-0539">Nucleus</keyword>
<feature type="domain" description="TF-B3" evidence="7">
    <location>
        <begin position="132"/>
        <end position="202"/>
    </location>
</feature>
<evidence type="ECO:0000259" key="7">
    <source>
        <dbReference type="PROSITE" id="PS50863"/>
    </source>
</evidence>
<dbReference type="CDD" id="cd10017">
    <property type="entry name" value="B3_DNA"/>
    <property type="match status" value="1"/>
</dbReference>